<dbReference type="Pfam" id="PF13529">
    <property type="entry name" value="Peptidase_C39_2"/>
    <property type="match status" value="1"/>
</dbReference>
<comment type="caution">
    <text evidence="2">The sequence shown here is derived from an EMBL/GenBank/DDBJ whole genome shotgun (WGS) entry which is preliminary data.</text>
</comment>
<evidence type="ECO:0000259" key="1">
    <source>
        <dbReference type="Pfam" id="PF13529"/>
    </source>
</evidence>
<dbReference type="Gene3D" id="3.90.70.10">
    <property type="entry name" value="Cysteine proteinases"/>
    <property type="match status" value="1"/>
</dbReference>
<dbReference type="EMBL" id="QNBE01000105">
    <property type="protein sequence ID" value="RKX69114.1"/>
    <property type="molecule type" value="Genomic_DNA"/>
</dbReference>
<dbReference type="InterPro" id="IPR039564">
    <property type="entry name" value="Peptidase_C39-like"/>
</dbReference>
<name>A0A660SE95_UNCW3</name>
<sequence>MERRRSIYRFFFSTLIVFIFILIGVEAKTIKRSCHACYKVIFPNYIQPQIITIGHFTARRGCGASVPDRCRRRARRSAHSCMKAHWESRSLPKAPPECCCGPIKGYVISKLDDYIHAEVYDYLSWIGSLPKDSITVEIHALTTGYSGCKKEVTLTKRYSVHFDRIKNIPNLLGGAVQKKVILIQKKNGPIKRILKTVKKAPGVYDYTLFYSAEDADKNRIAGVYNHKGDNKYVGCGIKVAQNVLAYFGIKKSQRAISHYIKSYKIGKNIAVYPSDLRKGLEKILADNGIENIKVDRYSGMSQADIETYLKQGFPVIALVDGGNHWVAITGKKASKISEDRQQNLYYVLDNWKNTVRSWYDLKLKFDERGKAWYHISNTSYIPGTIIVFQKKE</sequence>
<evidence type="ECO:0000313" key="3">
    <source>
        <dbReference type="Proteomes" id="UP000268469"/>
    </source>
</evidence>
<dbReference type="AlphaFoldDB" id="A0A660SE95"/>
<dbReference type="Proteomes" id="UP000268469">
    <property type="component" value="Unassembled WGS sequence"/>
</dbReference>
<reference evidence="2 3" key="1">
    <citation type="submission" date="2018-06" db="EMBL/GenBank/DDBJ databases">
        <title>Extensive metabolic versatility and redundancy in microbially diverse, dynamic hydrothermal sediments.</title>
        <authorList>
            <person name="Dombrowski N."/>
            <person name="Teske A."/>
            <person name="Baker B.J."/>
        </authorList>
    </citation>
    <scope>NUCLEOTIDE SEQUENCE [LARGE SCALE GENOMIC DNA]</scope>
    <source>
        <strain evidence="2">B36_G15</strain>
    </source>
</reference>
<gene>
    <name evidence="2" type="ORF">DRP53_09135</name>
</gene>
<accession>A0A660SE95</accession>
<feature type="domain" description="Peptidase C39-like" evidence="1">
    <location>
        <begin position="229"/>
        <end position="331"/>
    </location>
</feature>
<organism evidence="2 3">
    <name type="scientific">candidate division WOR-3 bacterium</name>
    <dbReference type="NCBI Taxonomy" id="2052148"/>
    <lineage>
        <taxon>Bacteria</taxon>
        <taxon>Bacteria division WOR-3</taxon>
    </lineage>
</organism>
<evidence type="ECO:0000313" key="2">
    <source>
        <dbReference type="EMBL" id="RKX69114.1"/>
    </source>
</evidence>
<proteinExistence type="predicted"/>
<protein>
    <recommendedName>
        <fullName evidence="1">Peptidase C39-like domain-containing protein</fullName>
    </recommendedName>
</protein>